<dbReference type="Proteomes" id="UP000002384">
    <property type="component" value="Chromosome"/>
</dbReference>
<dbReference type="eggNOG" id="ENOG5031KNS">
    <property type="taxonomic scope" value="Bacteria"/>
</dbReference>
<reference evidence="4" key="1">
    <citation type="journal article" date="2011" name="MBio">
        <title>Novel metabolic attributes of the genus Cyanothece, comprising a group of unicellular nitrogen-fixing Cyanobacteria.</title>
        <authorList>
            <person name="Bandyopadhyay A."/>
            <person name="Elvitigala T."/>
            <person name="Welsh E."/>
            <person name="Stockel J."/>
            <person name="Liberton M."/>
            <person name="Min H."/>
            <person name="Sherman L.A."/>
            <person name="Pakrasi H.B."/>
        </authorList>
    </citation>
    <scope>NUCLEOTIDE SEQUENCE [LARGE SCALE GENOMIC DNA]</scope>
    <source>
        <strain evidence="4">PCC 7424</strain>
    </source>
</reference>
<evidence type="ECO:0000313" key="3">
    <source>
        <dbReference type="EMBL" id="ACK71777.1"/>
    </source>
</evidence>
<feature type="transmembrane region" description="Helical" evidence="2">
    <location>
        <begin position="21"/>
        <end position="38"/>
    </location>
</feature>
<proteinExistence type="predicted"/>
<name>B7KF61_GLOC7</name>
<sequence>MRSENLQMLPQNRKTKKLTQIILSLGIGLLLVFGGGYIKQIGLGSQPVLAQYLRPEFVAEQVYLRLSYLPKENQYVSQETGNPDRDNTLISRFIRYHQDIKKRPTRFRIDWQLSLADYLGANEEIREERYPGRSTLNTNPMEGDVKIISGLNRRQRKQLVDVLVSIYDIDLEQPSNSPNSPESPSTPTRPTPQTNPSPPTRPNKPPLSRPGDADLLSP</sequence>
<dbReference type="AlphaFoldDB" id="B7KF61"/>
<dbReference type="EMBL" id="CP001291">
    <property type="protein sequence ID" value="ACK71777.1"/>
    <property type="molecule type" value="Genomic_DNA"/>
</dbReference>
<evidence type="ECO:0000313" key="4">
    <source>
        <dbReference type="Proteomes" id="UP000002384"/>
    </source>
</evidence>
<organism evidence="3 4">
    <name type="scientific">Gloeothece citriformis (strain PCC 7424)</name>
    <name type="common">Cyanothece sp. (strain PCC 7424)</name>
    <dbReference type="NCBI Taxonomy" id="65393"/>
    <lineage>
        <taxon>Bacteria</taxon>
        <taxon>Bacillati</taxon>
        <taxon>Cyanobacteriota</taxon>
        <taxon>Cyanophyceae</taxon>
        <taxon>Oscillatoriophycideae</taxon>
        <taxon>Chroococcales</taxon>
        <taxon>Aphanothecaceae</taxon>
        <taxon>Gloeothece</taxon>
        <taxon>Gloeothece citriformis</taxon>
    </lineage>
</organism>
<keyword evidence="2" id="KW-0472">Membrane</keyword>
<keyword evidence="2" id="KW-1133">Transmembrane helix</keyword>
<evidence type="ECO:0000256" key="2">
    <source>
        <dbReference type="SAM" id="Phobius"/>
    </source>
</evidence>
<keyword evidence="4" id="KW-1185">Reference proteome</keyword>
<accession>B7KF61</accession>
<dbReference type="KEGG" id="cyc:PCC7424_3382"/>
<feature type="compositionally biased region" description="Low complexity" evidence="1">
    <location>
        <begin position="172"/>
        <end position="186"/>
    </location>
</feature>
<feature type="compositionally biased region" description="Pro residues" evidence="1">
    <location>
        <begin position="187"/>
        <end position="208"/>
    </location>
</feature>
<gene>
    <name evidence="3" type="ordered locus">PCC7424_3382</name>
</gene>
<evidence type="ECO:0000256" key="1">
    <source>
        <dbReference type="SAM" id="MobiDB-lite"/>
    </source>
</evidence>
<dbReference type="STRING" id="65393.PCC7424_3382"/>
<protein>
    <submittedName>
        <fullName evidence="3">Uncharacterized protein</fullName>
    </submittedName>
</protein>
<keyword evidence="2" id="KW-0812">Transmembrane</keyword>
<dbReference type="HOGENOM" id="CLU_099780_0_0_3"/>
<feature type="region of interest" description="Disordered" evidence="1">
    <location>
        <begin position="171"/>
        <end position="218"/>
    </location>
</feature>